<feature type="compositionally biased region" description="Basic residues" evidence="1">
    <location>
        <begin position="12"/>
        <end position="22"/>
    </location>
</feature>
<keyword evidence="4" id="KW-1185">Reference proteome</keyword>
<gene>
    <name evidence="3" type="ORF">CKAN_00197000</name>
</gene>
<sequence>MSYDPPKLYTNKPKKGQQKAKAKGFSSPASNPSPSMAQPPSAPPKDSFFRRNKFVWPLILTVNVAVGAYVYVTTRKKSTDLEDDKVAVEEQTPAPIVNAAAIVPEKAPPTALEKTTPVLPTAEPIKIRQPIPADEQRELFKWILAEKRKVVPENPSEKKRIDEEKAILKQYIRAKSIPVL</sequence>
<proteinExistence type="predicted"/>
<keyword evidence="2" id="KW-1133">Transmembrane helix</keyword>
<keyword evidence="2" id="KW-0472">Membrane</keyword>
<comment type="caution">
    <text evidence="3">The sequence shown here is derived from an EMBL/GenBank/DDBJ whole genome shotgun (WGS) entry which is preliminary data.</text>
</comment>
<dbReference type="PANTHER" id="PTHR34364:SF1">
    <property type="entry name" value="WAS_WASL-INTERACTING FAMILY PROTEIN"/>
    <property type="match status" value="1"/>
</dbReference>
<evidence type="ECO:0000313" key="3">
    <source>
        <dbReference type="EMBL" id="RWR73668.1"/>
    </source>
</evidence>
<reference evidence="3 4" key="1">
    <citation type="journal article" date="2019" name="Nat. Plants">
        <title>Stout camphor tree genome fills gaps in understanding of flowering plant genome evolution.</title>
        <authorList>
            <person name="Chaw S.M."/>
            <person name="Liu Y.C."/>
            <person name="Wu Y.W."/>
            <person name="Wang H.Y."/>
            <person name="Lin C.I."/>
            <person name="Wu C.S."/>
            <person name="Ke H.M."/>
            <person name="Chang L.Y."/>
            <person name="Hsu C.Y."/>
            <person name="Yang H.T."/>
            <person name="Sudianto E."/>
            <person name="Hsu M.H."/>
            <person name="Wu K.P."/>
            <person name="Wang L.N."/>
            <person name="Leebens-Mack J.H."/>
            <person name="Tsai I.J."/>
        </authorList>
    </citation>
    <scope>NUCLEOTIDE SEQUENCE [LARGE SCALE GENOMIC DNA]</scope>
    <source>
        <strain evidence="4">cv. Chaw 1501</strain>
        <tissue evidence="3">Young leaves</tissue>
    </source>
</reference>
<dbReference type="OrthoDB" id="1907935at2759"/>
<keyword evidence="2" id="KW-0812">Transmembrane</keyword>
<name>A0A3S3N6L0_9MAGN</name>
<dbReference type="PANTHER" id="PTHR34364">
    <property type="entry name" value="WAS/WASL-INTERACTING FAMILY PROTEIN"/>
    <property type="match status" value="1"/>
</dbReference>
<evidence type="ECO:0000313" key="4">
    <source>
        <dbReference type="Proteomes" id="UP000283530"/>
    </source>
</evidence>
<feature type="compositionally biased region" description="Low complexity" evidence="1">
    <location>
        <begin position="23"/>
        <end position="39"/>
    </location>
</feature>
<dbReference type="EMBL" id="QPKB01000001">
    <property type="protein sequence ID" value="RWR73668.1"/>
    <property type="molecule type" value="Genomic_DNA"/>
</dbReference>
<evidence type="ECO:0000256" key="2">
    <source>
        <dbReference type="SAM" id="Phobius"/>
    </source>
</evidence>
<feature type="region of interest" description="Disordered" evidence="1">
    <location>
        <begin position="1"/>
        <end position="46"/>
    </location>
</feature>
<accession>A0A3S3N6L0</accession>
<dbReference type="Proteomes" id="UP000283530">
    <property type="component" value="Unassembled WGS sequence"/>
</dbReference>
<dbReference type="AlphaFoldDB" id="A0A3S3N6L0"/>
<evidence type="ECO:0000256" key="1">
    <source>
        <dbReference type="SAM" id="MobiDB-lite"/>
    </source>
</evidence>
<protein>
    <submittedName>
        <fullName evidence="3">Protein STU1</fullName>
    </submittedName>
</protein>
<dbReference type="STRING" id="337451.A0A3S3N6L0"/>
<feature type="transmembrane region" description="Helical" evidence="2">
    <location>
        <begin position="54"/>
        <end position="72"/>
    </location>
</feature>
<organism evidence="3 4">
    <name type="scientific">Cinnamomum micranthum f. kanehirae</name>
    <dbReference type="NCBI Taxonomy" id="337451"/>
    <lineage>
        <taxon>Eukaryota</taxon>
        <taxon>Viridiplantae</taxon>
        <taxon>Streptophyta</taxon>
        <taxon>Embryophyta</taxon>
        <taxon>Tracheophyta</taxon>
        <taxon>Spermatophyta</taxon>
        <taxon>Magnoliopsida</taxon>
        <taxon>Magnoliidae</taxon>
        <taxon>Laurales</taxon>
        <taxon>Lauraceae</taxon>
        <taxon>Cinnamomum</taxon>
    </lineage>
</organism>